<protein>
    <recommendedName>
        <fullName evidence="2">SNF2 N-terminal domain-containing protein</fullName>
    </recommendedName>
</protein>
<dbReference type="EMBL" id="CP132932">
    <property type="protein sequence ID" value="XCB25071.1"/>
    <property type="molecule type" value="Genomic_DNA"/>
</dbReference>
<gene>
    <name evidence="1" type="ORF">RBB75_11445</name>
</gene>
<reference evidence="1" key="2">
    <citation type="journal article" date="2024" name="Environ. Microbiol.">
        <title>Genome analysis and description of Tunturibacter gen. nov. expands the diversity of Terriglobia in tundra soils.</title>
        <authorList>
            <person name="Messyasz A."/>
            <person name="Mannisto M.K."/>
            <person name="Kerkhof L.J."/>
            <person name="Haggblom M.M."/>
        </authorList>
    </citation>
    <scope>NUCLEOTIDE SEQUENCE</scope>
    <source>
        <strain evidence="1">M8UP23</strain>
    </source>
</reference>
<name>A0AAU7Z9B1_9BACT</name>
<dbReference type="AlphaFoldDB" id="A0AAU7Z9B1"/>
<proteinExistence type="predicted"/>
<evidence type="ECO:0008006" key="2">
    <source>
        <dbReference type="Google" id="ProtNLM"/>
    </source>
</evidence>
<sequence>MASSDTSGRAKRILILAPKAVLKQWQFEIREKPRSLAPASKAKIKSRMYSLFEHAARQAPQVLREEILEMKIFVTGATGLSDSRL</sequence>
<evidence type="ECO:0000313" key="1">
    <source>
        <dbReference type="EMBL" id="XCB25071.1"/>
    </source>
</evidence>
<dbReference type="RefSeq" id="WP_353068176.1">
    <property type="nucleotide sequence ID" value="NZ_CP132932.1"/>
</dbReference>
<organism evidence="1">
    <name type="scientific">Tunturiibacter empetritectus</name>
    <dbReference type="NCBI Taxonomy" id="3069691"/>
    <lineage>
        <taxon>Bacteria</taxon>
        <taxon>Pseudomonadati</taxon>
        <taxon>Acidobacteriota</taxon>
        <taxon>Terriglobia</taxon>
        <taxon>Terriglobales</taxon>
        <taxon>Acidobacteriaceae</taxon>
        <taxon>Tunturiibacter</taxon>
    </lineage>
</organism>
<reference evidence="1" key="1">
    <citation type="submission" date="2023-08" db="EMBL/GenBank/DDBJ databases">
        <authorList>
            <person name="Messyasz A."/>
            <person name="Mannisto M.K."/>
            <person name="Kerkhof L.J."/>
            <person name="Haggblom M."/>
        </authorList>
    </citation>
    <scope>NUCLEOTIDE SEQUENCE</scope>
    <source>
        <strain evidence="1">M8UP23</strain>
    </source>
</reference>
<accession>A0AAU7Z9B1</accession>
<dbReference type="KEGG" id="temp:RBB75_11445"/>